<name>A0ABD5PZP5_9EURY</name>
<dbReference type="SUPFAM" id="SSF50998">
    <property type="entry name" value="Quinoprotein alcohol dehydrogenase-like"/>
    <property type="match status" value="2"/>
</dbReference>
<dbReference type="Gene3D" id="2.130.10.10">
    <property type="entry name" value="YVTN repeat-like/Quinoprotein amine dehydrogenase"/>
    <property type="match status" value="2"/>
</dbReference>
<reference evidence="2 3" key="1">
    <citation type="journal article" date="2019" name="Int. J. Syst. Evol. Microbiol.">
        <title>The Global Catalogue of Microorganisms (GCM) 10K type strain sequencing project: providing services to taxonomists for standard genome sequencing and annotation.</title>
        <authorList>
            <consortium name="The Broad Institute Genomics Platform"/>
            <consortium name="The Broad Institute Genome Sequencing Center for Infectious Disease"/>
            <person name="Wu L."/>
            <person name="Ma J."/>
        </authorList>
    </citation>
    <scope>NUCLEOTIDE SEQUENCE [LARGE SCALE GENOMIC DNA]</scope>
    <source>
        <strain evidence="2 3">XZYJ18</strain>
    </source>
</reference>
<sequence length="409" mass="43074">MVSALSRRSALLGLASGVLGFGAVRAADSADSLGDSGVRSDSGTGTDLDWPMARYDAAGTGYDPDASGPKDGVRVKWRREPETFFGGTESPILSGDTLYATGRVLLALDVATGETRFAHEGSYRSSPARTDAEAYTTDTLAVTAPAGVFGLNAGGGIRLFDREFGVERWHGPGRESRFGVFGPPSAVPPVAADGTIYAAIPGTEHVVALDASSGRKRWRRSPGDELRRPAVADGRLFAVNWPHNTTAYDAETGERLWQAELPEQMVLPPTATGDGVVVPDRTGVTALNATDGSVRWRFDHGGNATEGAAAVAEGRVFVQSAGSDGALHALDLETGEQYWSAPVRGEGTPVVADGVVYARAYNDLVAVDTEDGTVRWRYDSRLPLSTPAVGDGVLYAVAHGRIVALEEDR</sequence>
<dbReference type="PANTHER" id="PTHR34512:SF30">
    <property type="entry name" value="OUTER MEMBRANE PROTEIN ASSEMBLY FACTOR BAMB"/>
    <property type="match status" value="1"/>
</dbReference>
<dbReference type="PANTHER" id="PTHR34512">
    <property type="entry name" value="CELL SURFACE PROTEIN"/>
    <property type="match status" value="1"/>
</dbReference>
<dbReference type="EMBL" id="JBHSHT010000001">
    <property type="protein sequence ID" value="MFC4823249.1"/>
    <property type="molecule type" value="Genomic_DNA"/>
</dbReference>
<dbReference type="RefSeq" id="WP_254267268.1">
    <property type="nucleotide sequence ID" value="NZ_CP100400.1"/>
</dbReference>
<dbReference type="SMART" id="SM00564">
    <property type="entry name" value="PQQ"/>
    <property type="match status" value="6"/>
</dbReference>
<feature type="domain" description="Pyrrolo-quinoline quinone repeat" evidence="1">
    <location>
        <begin position="283"/>
        <end position="406"/>
    </location>
</feature>
<keyword evidence="3" id="KW-1185">Reference proteome</keyword>
<evidence type="ECO:0000313" key="2">
    <source>
        <dbReference type="EMBL" id="MFC4823249.1"/>
    </source>
</evidence>
<gene>
    <name evidence="2" type="ORF">ACFO9K_03130</name>
</gene>
<evidence type="ECO:0000313" key="3">
    <source>
        <dbReference type="Proteomes" id="UP001595945"/>
    </source>
</evidence>
<dbReference type="GeneID" id="73045704"/>
<dbReference type="Pfam" id="PF13360">
    <property type="entry name" value="PQQ_2"/>
    <property type="match status" value="1"/>
</dbReference>
<comment type="caution">
    <text evidence="2">The sequence shown here is derived from an EMBL/GenBank/DDBJ whole genome shotgun (WGS) entry which is preliminary data.</text>
</comment>
<evidence type="ECO:0000259" key="1">
    <source>
        <dbReference type="Pfam" id="PF13360"/>
    </source>
</evidence>
<dbReference type="Proteomes" id="UP001595945">
    <property type="component" value="Unassembled WGS sequence"/>
</dbReference>
<accession>A0ABD5PZP5</accession>
<dbReference type="AlphaFoldDB" id="A0ABD5PZP5"/>
<proteinExistence type="predicted"/>
<organism evidence="2 3">
    <name type="scientific">Halorussus aquaticus</name>
    <dbReference type="NCBI Taxonomy" id="2953748"/>
    <lineage>
        <taxon>Archaea</taxon>
        <taxon>Methanobacteriati</taxon>
        <taxon>Methanobacteriota</taxon>
        <taxon>Stenosarchaea group</taxon>
        <taxon>Halobacteria</taxon>
        <taxon>Halobacteriales</taxon>
        <taxon>Haladaptataceae</taxon>
        <taxon>Halorussus</taxon>
    </lineage>
</organism>
<dbReference type="InterPro" id="IPR011047">
    <property type="entry name" value="Quinoprotein_ADH-like_sf"/>
</dbReference>
<dbReference type="InterPro" id="IPR015943">
    <property type="entry name" value="WD40/YVTN_repeat-like_dom_sf"/>
</dbReference>
<dbReference type="InterPro" id="IPR018391">
    <property type="entry name" value="PQQ_b-propeller_rpt"/>
</dbReference>
<protein>
    <submittedName>
        <fullName evidence="2">PQQ-binding-like beta-propeller repeat protein</fullName>
    </submittedName>
</protein>
<dbReference type="InterPro" id="IPR002372">
    <property type="entry name" value="PQQ_rpt_dom"/>
</dbReference>